<proteinExistence type="predicted"/>
<organism evidence="1 2">
    <name type="scientific">Eumeta variegata</name>
    <name type="common">Bagworm moth</name>
    <name type="synonym">Eumeta japonica</name>
    <dbReference type="NCBI Taxonomy" id="151549"/>
    <lineage>
        <taxon>Eukaryota</taxon>
        <taxon>Metazoa</taxon>
        <taxon>Ecdysozoa</taxon>
        <taxon>Arthropoda</taxon>
        <taxon>Hexapoda</taxon>
        <taxon>Insecta</taxon>
        <taxon>Pterygota</taxon>
        <taxon>Neoptera</taxon>
        <taxon>Endopterygota</taxon>
        <taxon>Lepidoptera</taxon>
        <taxon>Glossata</taxon>
        <taxon>Ditrysia</taxon>
        <taxon>Tineoidea</taxon>
        <taxon>Psychidae</taxon>
        <taxon>Oiketicinae</taxon>
        <taxon>Eumeta</taxon>
    </lineage>
</organism>
<protein>
    <submittedName>
        <fullName evidence="1">Uncharacterized protein</fullName>
    </submittedName>
</protein>
<keyword evidence="2" id="KW-1185">Reference proteome</keyword>
<name>A0A4C1WK30_EUMVA</name>
<accession>A0A4C1WK30</accession>
<dbReference type="AlphaFoldDB" id="A0A4C1WK30"/>
<dbReference type="EMBL" id="BGZK01000566">
    <property type="protein sequence ID" value="GBP50484.1"/>
    <property type="molecule type" value="Genomic_DNA"/>
</dbReference>
<dbReference type="Proteomes" id="UP000299102">
    <property type="component" value="Unassembled WGS sequence"/>
</dbReference>
<sequence length="116" mass="13003">MENLKYRLIGEYEYQCCTNAAETARRINNVYGEAQPETLVDNEELKAIVQADPLQTSSKLAAGFGGGQVQTGTFLFCCYRANLFRVRDHCRVDLLLHTWTLVGLPPPPEGKFGHLL</sequence>
<evidence type="ECO:0000313" key="1">
    <source>
        <dbReference type="EMBL" id="GBP50484.1"/>
    </source>
</evidence>
<gene>
    <name evidence="1" type="ORF">EVAR_96721_1</name>
</gene>
<comment type="caution">
    <text evidence="1">The sequence shown here is derived from an EMBL/GenBank/DDBJ whole genome shotgun (WGS) entry which is preliminary data.</text>
</comment>
<dbReference type="OrthoDB" id="616263at2759"/>
<reference evidence="1 2" key="1">
    <citation type="journal article" date="2019" name="Commun. Biol.">
        <title>The bagworm genome reveals a unique fibroin gene that provides high tensile strength.</title>
        <authorList>
            <person name="Kono N."/>
            <person name="Nakamura H."/>
            <person name="Ohtoshi R."/>
            <person name="Tomita M."/>
            <person name="Numata K."/>
            <person name="Arakawa K."/>
        </authorList>
    </citation>
    <scope>NUCLEOTIDE SEQUENCE [LARGE SCALE GENOMIC DNA]</scope>
</reference>
<evidence type="ECO:0000313" key="2">
    <source>
        <dbReference type="Proteomes" id="UP000299102"/>
    </source>
</evidence>